<gene>
    <name evidence="1" type="ORF">GCM10007053_09970</name>
</gene>
<reference evidence="1" key="2">
    <citation type="submission" date="2020-09" db="EMBL/GenBank/DDBJ databases">
        <authorList>
            <person name="Sun Q."/>
            <person name="Kim S."/>
        </authorList>
    </citation>
    <scope>NUCLEOTIDE SEQUENCE</scope>
    <source>
        <strain evidence="1">KCTC 23430</strain>
    </source>
</reference>
<accession>A0A919CIX6</accession>
<evidence type="ECO:0000313" key="2">
    <source>
        <dbReference type="Proteomes" id="UP000644693"/>
    </source>
</evidence>
<dbReference type="Proteomes" id="UP000644693">
    <property type="component" value="Unassembled WGS sequence"/>
</dbReference>
<reference evidence="1" key="1">
    <citation type="journal article" date="2014" name="Int. J. Syst. Evol. Microbiol.">
        <title>Complete genome sequence of Corynebacterium casei LMG S-19264T (=DSM 44701T), isolated from a smear-ripened cheese.</title>
        <authorList>
            <consortium name="US DOE Joint Genome Institute (JGI-PGF)"/>
            <person name="Walter F."/>
            <person name="Albersmeier A."/>
            <person name="Kalinowski J."/>
            <person name="Ruckert C."/>
        </authorList>
    </citation>
    <scope>NUCLEOTIDE SEQUENCE</scope>
    <source>
        <strain evidence="1">KCTC 23430</strain>
    </source>
</reference>
<sequence length="99" mass="10495">MLTPRIECLKFGGVEAEASSRQVIGDSDGIFPNGLDIQHGIPNVTIKKRGASVLDFRGLVTGLARLVIAARGAGIQLRKRVSCMAHPAASTQARALKMI</sequence>
<dbReference type="EMBL" id="BMYM01000001">
    <property type="protein sequence ID" value="GHD29443.1"/>
    <property type="molecule type" value="Genomic_DNA"/>
</dbReference>
<evidence type="ECO:0000313" key="1">
    <source>
        <dbReference type="EMBL" id="GHD29443.1"/>
    </source>
</evidence>
<dbReference type="AlphaFoldDB" id="A0A919CIX6"/>
<protein>
    <submittedName>
        <fullName evidence="1">Uncharacterized protein</fullName>
    </submittedName>
</protein>
<keyword evidence="2" id="KW-1185">Reference proteome</keyword>
<name>A0A919CIX6_9GAMM</name>
<organism evidence="1 2">
    <name type="scientific">Parahalioglobus pacificus</name>
    <dbReference type="NCBI Taxonomy" id="930806"/>
    <lineage>
        <taxon>Bacteria</taxon>
        <taxon>Pseudomonadati</taxon>
        <taxon>Pseudomonadota</taxon>
        <taxon>Gammaproteobacteria</taxon>
        <taxon>Cellvibrionales</taxon>
        <taxon>Halieaceae</taxon>
        <taxon>Parahalioglobus</taxon>
    </lineage>
</organism>
<proteinExistence type="predicted"/>
<comment type="caution">
    <text evidence="1">The sequence shown here is derived from an EMBL/GenBank/DDBJ whole genome shotgun (WGS) entry which is preliminary data.</text>
</comment>